<dbReference type="HOGENOM" id="CLU_444854_0_0_1"/>
<accession>A0A0C9XQ72</accession>
<name>A0A0C9XQ72_9AGAR</name>
<feature type="compositionally biased region" description="Polar residues" evidence="1">
    <location>
        <begin position="117"/>
        <end position="129"/>
    </location>
</feature>
<proteinExistence type="predicted"/>
<dbReference type="Proteomes" id="UP000054477">
    <property type="component" value="Unassembled WGS sequence"/>
</dbReference>
<dbReference type="OrthoDB" id="3070904at2759"/>
<feature type="compositionally biased region" description="Basic and acidic residues" evidence="1">
    <location>
        <begin position="181"/>
        <end position="222"/>
    </location>
</feature>
<feature type="compositionally biased region" description="Acidic residues" evidence="1">
    <location>
        <begin position="223"/>
        <end position="236"/>
    </location>
</feature>
<evidence type="ECO:0000313" key="2">
    <source>
        <dbReference type="EMBL" id="KIJ99801.1"/>
    </source>
</evidence>
<dbReference type="EMBL" id="KN838639">
    <property type="protein sequence ID" value="KIJ99801.1"/>
    <property type="molecule type" value="Genomic_DNA"/>
</dbReference>
<protein>
    <submittedName>
        <fullName evidence="2">Uncharacterized protein</fullName>
    </submittedName>
</protein>
<reference evidence="2 3" key="1">
    <citation type="submission" date="2014-04" db="EMBL/GenBank/DDBJ databases">
        <authorList>
            <consortium name="DOE Joint Genome Institute"/>
            <person name="Kuo A."/>
            <person name="Kohler A."/>
            <person name="Nagy L.G."/>
            <person name="Floudas D."/>
            <person name="Copeland A."/>
            <person name="Barry K.W."/>
            <person name="Cichocki N."/>
            <person name="Veneault-Fourrey C."/>
            <person name="LaButti K."/>
            <person name="Lindquist E.A."/>
            <person name="Lipzen A."/>
            <person name="Lundell T."/>
            <person name="Morin E."/>
            <person name="Murat C."/>
            <person name="Sun H."/>
            <person name="Tunlid A."/>
            <person name="Henrissat B."/>
            <person name="Grigoriev I.V."/>
            <person name="Hibbett D.S."/>
            <person name="Martin F."/>
            <person name="Nordberg H.P."/>
            <person name="Cantor M.N."/>
            <person name="Hua S.X."/>
        </authorList>
    </citation>
    <scope>NUCLEOTIDE SEQUENCE [LARGE SCALE GENOMIC DNA]</scope>
    <source>
        <strain evidence="2 3">LaAM-08-1</strain>
    </source>
</reference>
<feature type="region of interest" description="Disordered" evidence="1">
    <location>
        <begin position="1"/>
        <end position="264"/>
    </location>
</feature>
<dbReference type="AlphaFoldDB" id="A0A0C9XQ72"/>
<feature type="compositionally biased region" description="Basic residues" evidence="1">
    <location>
        <begin position="51"/>
        <end position="65"/>
    </location>
</feature>
<reference evidence="3" key="2">
    <citation type="submission" date="2015-01" db="EMBL/GenBank/DDBJ databases">
        <title>Evolutionary Origins and Diversification of the Mycorrhizal Mutualists.</title>
        <authorList>
            <consortium name="DOE Joint Genome Institute"/>
            <consortium name="Mycorrhizal Genomics Consortium"/>
            <person name="Kohler A."/>
            <person name="Kuo A."/>
            <person name="Nagy L.G."/>
            <person name="Floudas D."/>
            <person name="Copeland A."/>
            <person name="Barry K.W."/>
            <person name="Cichocki N."/>
            <person name="Veneault-Fourrey C."/>
            <person name="LaButti K."/>
            <person name="Lindquist E.A."/>
            <person name="Lipzen A."/>
            <person name="Lundell T."/>
            <person name="Morin E."/>
            <person name="Murat C."/>
            <person name="Riley R."/>
            <person name="Ohm R."/>
            <person name="Sun H."/>
            <person name="Tunlid A."/>
            <person name="Henrissat B."/>
            <person name="Grigoriev I.V."/>
            <person name="Hibbett D.S."/>
            <person name="Martin F."/>
        </authorList>
    </citation>
    <scope>NUCLEOTIDE SEQUENCE [LARGE SCALE GENOMIC DNA]</scope>
    <source>
        <strain evidence="3">LaAM-08-1</strain>
    </source>
</reference>
<gene>
    <name evidence="2" type="ORF">K443DRAFT_8133</name>
</gene>
<feature type="compositionally biased region" description="Acidic residues" evidence="1">
    <location>
        <begin position="147"/>
        <end position="180"/>
    </location>
</feature>
<evidence type="ECO:0000313" key="3">
    <source>
        <dbReference type="Proteomes" id="UP000054477"/>
    </source>
</evidence>
<dbReference type="STRING" id="1095629.A0A0C9XQ72"/>
<feature type="region of interest" description="Disordered" evidence="1">
    <location>
        <begin position="549"/>
        <end position="614"/>
    </location>
</feature>
<evidence type="ECO:0000256" key="1">
    <source>
        <dbReference type="SAM" id="MobiDB-lite"/>
    </source>
</evidence>
<feature type="compositionally biased region" description="Basic residues" evidence="1">
    <location>
        <begin position="601"/>
        <end position="614"/>
    </location>
</feature>
<feature type="compositionally biased region" description="Basic and acidic residues" evidence="1">
    <location>
        <begin position="38"/>
        <end position="50"/>
    </location>
</feature>
<feature type="region of interest" description="Disordered" evidence="1">
    <location>
        <begin position="285"/>
        <end position="310"/>
    </location>
</feature>
<keyword evidence="3" id="KW-1185">Reference proteome</keyword>
<feature type="compositionally biased region" description="Basic residues" evidence="1">
    <location>
        <begin position="561"/>
        <end position="580"/>
    </location>
</feature>
<organism evidence="2 3">
    <name type="scientific">Laccaria amethystina LaAM-08-1</name>
    <dbReference type="NCBI Taxonomy" id="1095629"/>
    <lineage>
        <taxon>Eukaryota</taxon>
        <taxon>Fungi</taxon>
        <taxon>Dikarya</taxon>
        <taxon>Basidiomycota</taxon>
        <taxon>Agaricomycotina</taxon>
        <taxon>Agaricomycetes</taxon>
        <taxon>Agaricomycetidae</taxon>
        <taxon>Agaricales</taxon>
        <taxon>Agaricineae</taxon>
        <taxon>Hydnangiaceae</taxon>
        <taxon>Laccaria</taxon>
    </lineage>
</organism>
<sequence>MAPRKRAASNVDEAVTTKRSRKAKQPPPPEEPILDEGEQGKDGEGDETGKGKRGGRGTKRGRAVGKGRGQGGRKTSAAKAEEVAKAQAPVKLTPAEKKLMNSGASVAPPERFRSLAVDTTTPAVSTCSTHQRRSDVQSASSSKVTIPEEDVDEGEDEGGEGEDEGGEDEDEDEDEDEEGEEGKFSDGKSGNDDEKDGGEDKGNDDQSNKGDESGEGKQAEQNEDKEEEVGQSEDNAEGSNRKGKGNESVGQHGRPMTPKAVAGTPKAIAGTPKAIAGAPEAISGDIQMQSPQNSPPALHGSSHTSGGAFQGQAAGNALNAADFSNCGNNDYIGPVRGQINIYLSQNDPATLSPASLVPYGCLPYDYAAKTPIAPVLERVARRYSPVQHNNDHVLVREDGHWNLKGRFSIAVEDNEDLAWSLENGQYCAHLMINSFELAHRAVSVASQSISHSATRSAVLAATLKYEGMHKSKAWDASFIPTTIDIIKIVTSRTMWYSHYKMFEKVSRYPELMEWLDETEEAPGDVELWGFECEVYQWGHLQAFIKRDGEPLEDSDGEKLPAKKKKSHKKAGTRTKGKSRARAASPSGGESGSDEEAEPVHKSSKKKVSSGSRRW</sequence>